<dbReference type="EMBL" id="JAETYU010000062">
    <property type="protein sequence ID" value="MBL6206648.1"/>
    <property type="molecule type" value="Genomic_DNA"/>
</dbReference>
<dbReference type="RefSeq" id="WP_071601989.1">
    <property type="nucleotide sequence ID" value="NZ_BRWS01000058.1"/>
</dbReference>
<accession>A0AAN3H339</accession>
<sequence length="75" mass="6699">MREITESQLRYISGAGGAPATSANAAGAAAIVGALARIPGGPLGVVVGAVSAGLTTAIGSTVGSGSASSSAGGGS</sequence>
<comment type="caution">
    <text evidence="1">The sequence shown here is derived from an EMBL/GenBank/DDBJ whole genome shotgun (WGS) entry which is preliminary data.</text>
</comment>
<gene>
    <name evidence="4" type="primary">mchB</name>
    <name evidence="1" type="ORF">BRV02_004950</name>
    <name evidence="3" type="ORF">JNA65_25560</name>
    <name evidence="2" type="ORF">JNA68_26255</name>
    <name evidence="4" type="ORF">R8G00_18255</name>
</gene>
<evidence type="ECO:0000313" key="4">
    <source>
        <dbReference type="EMBL" id="MDW9351491.1"/>
    </source>
</evidence>
<dbReference type="EMBL" id="JAWPMK010000001">
    <property type="protein sequence ID" value="MDW9351491.1"/>
    <property type="molecule type" value="Genomic_DNA"/>
</dbReference>
<dbReference type="Proteomes" id="UP000615017">
    <property type="component" value="Unassembled WGS sequence"/>
</dbReference>
<evidence type="ECO:0000313" key="3">
    <source>
        <dbReference type="EMBL" id="MBL6237220.1"/>
    </source>
</evidence>
<proteinExistence type="predicted"/>
<evidence type="ECO:0000313" key="1">
    <source>
        <dbReference type="EMBL" id="EFG2163779.1"/>
    </source>
</evidence>
<protein>
    <submittedName>
        <fullName evidence="1">Microcin H47</fullName>
    </submittedName>
</protein>
<evidence type="ECO:0000313" key="2">
    <source>
        <dbReference type="EMBL" id="MBL6206648.1"/>
    </source>
</evidence>
<dbReference type="Proteomes" id="UP000655659">
    <property type="component" value="Unassembled WGS sequence"/>
</dbReference>
<dbReference type="AlphaFoldDB" id="A0AAN3H339"/>
<evidence type="ECO:0000313" key="5">
    <source>
        <dbReference type="Proteomes" id="UP000534332"/>
    </source>
</evidence>
<dbReference type="EMBL" id="AASSGK010000070">
    <property type="protein sequence ID" value="EFG2163779.1"/>
    <property type="molecule type" value="Genomic_DNA"/>
</dbReference>
<reference evidence="4" key="3">
    <citation type="submission" date="2023-10" db="EMBL/GenBank/DDBJ databases">
        <title>Draft Genome Sequence of a Shiga toxin-producing Escherichia coli strain from deer meat showing an IS-element integration in the B-subunit of the Shiga toxin Stx2b gene.</title>
        <authorList>
            <person name="Projahn M."/>
            <person name="Borowiak M."/>
        </authorList>
    </citation>
    <scope>NUCLEOTIDE SEQUENCE</scope>
    <source>
        <strain evidence="4">BfR-EC-18960</strain>
    </source>
</reference>
<name>A0AAN3H339_ECOLX</name>
<reference evidence="2 6" key="2">
    <citation type="submission" date="2021-01" db="EMBL/GenBank/DDBJ databases">
        <title>Genomes of Escherichia coli STEC strains from raw meat-based diets for companion animals.</title>
        <authorList>
            <person name="Stevens M.J.A."/>
            <person name="Stephan R."/>
        </authorList>
    </citation>
    <scope>NUCLEOTIDE SEQUENCE [LARGE SCALE GENOMIC DNA]</scope>
    <source>
        <strain evidence="2">ATC7-7</strain>
        <strain evidence="3 6">LSC1-58</strain>
    </source>
</reference>
<dbReference type="Proteomes" id="UP001271591">
    <property type="component" value="Unassembled WGS sequence"/>
</dbReference>
<organism evidence="1 5">
    <name type="scientific">Escherichia coli</name>
    <dbReference type="NCBI Taxonomy" id="562"/>
    <lineage>
        <taxon>Bacteria</taxon>
        <taxon>Pseudomonadati</taxon>
        <taxon>Pseudomonadota</taxon>
        <taxon>Gammaproteobacteria</taxon>
        <taxon>Enterobacterales</taxon>
        <taxon>Enterobacteriaceae</taxon>
        <taxon>Escherichia</taxon>
    </lineage>
</organism>
<dbReference type="Proteomes" id="UP000534332">
    <property type="component" value="Unassembled WGS sequence"/>
</dbReference>
<dbReference type="EMBL" id="JAETYZ010000061">
    <property type="protein sequence ID" value="MBL6237220.1"/>
    <property type="molecule type" value="Genomic_DNA"/>
</dbReference>
<evidence type="ECO:0000313" key="6">
    <source>
        <dbReference type="Proteomes" id="UP000615017"/>
    </source>
</evidence>
<reference evidence="1 5" key="1">
    <citation type="submission" date="2020-02" db="EMBL/GenBank/DDBJ databases">
        <authorList>
            <person name="Ashton P.M."/>
            <person name="Dallman T."/>
            <person name="Nair S."/>
            <person name="De Pinna E."/>
            <person name="Peters T."/>
            <person name="Grant K."/>
        </authorList>
    </citation>
    <scope>NUCLEOTIDE SEQUENCE [LARGE SCALE GENOMIC DNA]</scope>
    <source>
        <strain evidence="1 5">188143</strain>
    </source>
</reference>